<keyword evidence="1" id="KW-1133">Transmembrane helix</keyword>
<feature type="transmembrane region" description="Helical" evidence="1">
    <location>
        <begin position="88"/>
        <end position="109"/>
    </location>
</feature>
<proteinExistence type="predicted"/>
<dbReference type="EMBL" id="MGJP01000008">
    <property type="protein sequence ID" value="OGN10393.1"/>
    <property type="molecule type" value="Genomic_DNA"/>
</dbReference>
<gene>
    <name evidence="3" type="ORF">A3J46_02145</name>
</gene>
<feature type="transmembrane region" description="Helical" evidence="1">
    <location>
        <begin position="208"/>
        <end position="226"/>
    </location>
</feature>
<feature type="transmembrane region" description="Helical" evidence="1">
    <location>
        <begin position="62"/>
        <end position="82"/>
    </location>
</feature>
<dbReference type="InterPro" id="IPR037185">
    <property type="entry name" value="EmrE-like"/>
</dbReference>
<feature type="domain" description="EamA" evidence="2">
    <location>
        <begin position="144"/>
        <end position="279"/>
    </location>
</feature>
<feature type="transmembrane region" description="Helical" evidence="1">
    <location>
        <begin position="145"/>
        <end position="167"/>
    </location>
</feature>
<feature type="transmembrane region" description="Helical" evidence="1">
    <location>
        <begin position="179"/>
        <end position="196"/>
    </location>
</feature>
<evidence type="ECO:0000313" key="3">
    <source>
        <dbReference type="EMBL" id="OGN10393.1"/>
    </source>
</evidence>
<accession>A0A1F8FB72</accession>
<keyword evidence="1" id="KW-0472">Membrane</keyword>
<name>A0A1F8FB72_9BACT</name>
<dbReference type="SUPFAM" id="SSF103481">
    <property type="entry name" value="Multidrug resistance efflux transporter EmrE"/>
    <property type="match status" value="1"/>
</dbReference>
<organism evidence="3 4">
    <name type="scientific">Candidatus Yanofskybacteria bacterium RIFCSPHIGHO2_02_FULL_41_11</name>
    <dbReference type="NCBI Taxonomy" id="1802675"/>
    <lineage>
        <taxon>Bacteria</taxon>
        <taxon>Candidatus Yanofskyibacteriota</taxon>
    </lineage>
</organism>
<feature type="transmembrane region" description="Helical" evidence="1">
    <location>
        <begin position="121"/>
        <end position="139"/>
    </location>
</feature>
<sequence>MMGYFQVLGAATIWAFFNGVLVKWVKTSGVGVGAWTGLVGMVMMAAVFLVTGARFVLSEEQLIAVIFLMTAATINNACYYTAIKMAGVVNAALFHYLAPMLVMVWNLTIPTFYAPVSFPHILALLVGLAGIIYVGMPSLGGSKLWILFGLGSAVFYSLEIVLSGYVMNNLQVSSEIATFGKLFGQAVLMAVIAVIFNEKLSVETRNDWRKLLWGGVLLYISFILYFEGSKTVGDLERGVMGYIDRIGAIVLGAYAFEEKLTKNIVIGGTLVIGASVLLFF</sequence>
<dbReference type="AlphaFoldDB" id="A0A1F8FB72"/>
<keyword evidence="1" id="KW-0812">Transmembrane</keyword>
<evidence type="ECO:0000259" key="2">
    <source>
        <dbReference type="Pfam" id="PF00892"/>
    </source>
</evidence>
<dbReference type="InterPro" id="IPR000620">
    <property type="entry name" value="EamA_dom"/>
</dbReference>
<reference evidence="3 4" key="1">
    <citation type="journal article" date="2016" name="Nat. Commun.">
        <title>Thousands of microbial genomes shed light on interconnected biogeochemical processes in an aquifer system.</title>
        <authorList>
            <person name="Anantharaman K."/>
            <person name="Brown C.T."/>
            <person name="Hug L.A."/>
            <person name="Sharon I."/>
            <person name="Castelle C.J."/>
            <person name="Probst A.J."/>
            <person name="Thomas B.C."/>
            <person name="Singh A."/>
            <person name="Wilkins M.J."/>
            <person name="Karaoz U."/>
            <person name="Brodie E.L."/>
            <person name="Williams K.H."/>
            <person name="Hubbard S.S."/>
            <person name="Banfield J.F."/>
        </authorList>
    </citation>
    <scope>NUCLEOTIDE SEQUENCE [LARGE SCALE GENOMIC DNA]</scope>
</reference>
<dbReference type="GO" id="GO:0016020">
    <property type="term" value="C:membrane"/>
    <property type="evidence" value="ECO:0007669"/>
    <property type="project" value="InterPro"/>
</dbReference>
<evidence type="ECO:0000313" key="4">
    <source>
        <dbReference type="Proteomes" id="UP000177167"/>
    </source>
</evidence>
<evidence type="ECO:0000256" key="1">
    <source>
        <dbReference type="SAM" id="Phobius"/>
    </source>
</evidence>
<dbReference type="Pfam" id="PF00892">
    <property type="entry name" value="EamA"/>
    <property type="match status" value="1"/>
</dbReference>
<comment type="caution">
    <text evidence="3">The sequence shown here is derived from an EMBL/GenBank/DDBJ whole genome shotgun (WGS) entry which is preliminary data.</text>
</comment>
<feature type="transmembrane region" description="Helical" evidence="1">
    <location>
        <begin position="32"/>
        <end position="50"/>
    </location>
</feature>
<feature type="transmembrane region" description="Helical" evidence="1">
    <location>
        <begin position="262"/>
        <end position="279"/>
    </location>
</feature>
<dbReference type="Proteomes" id="UP000177167">
    <property type="component" value="Unassembled WGS sequence"/>
</dbReference>
<protein>
    <recommendedName>
        <fullName evidence="2">EamA domain-containing protein</fullName>
    </recommendedName>
</protein>